<dbReference type="Proteomes" id="UP000824214">
    <property type="component" value="Unassembled WGS sequence"/>
</dbReference>
<keyword evidence="9" id="KW-0812">Transmembrane</keyword>
<keyword evidence="5" id="KW-0808">Transferase</keyword>
<evidence type="ECO:0000256" key="8">
    <source>
        <dbReference type="SAM" id="Coils"/>
    </source>
</evidence>
<dbReference type="Pfam" id="PF00512">
    <property type="entry name" value="HisKA"/>
    <property type="match status" value="1"/>
</dbReference>
<feature type="transmembrane region" description="Helical" evidence="9">
    <location>
        <begin position="13"/>
        <end position="36"/>
    </location>
</feature>
<evidence type="ECO:0000256" key="5">
    <source>
        <dbReference type="ARBA" id="ARBA00022679"/>
    </source>
</evidence>
<dbReference type="CDD" id="cd00082">
    <property type="entry name" value="HisKA"/>
    <property type="match status" value="1"/>
</dbReference>
<dbReference type="SMART" id="SM00388">
    <property type="entry name" value="HisKA"/>
    <property type="match status" value="1"/>
</dbReference>
<keyword evidence="8" id="KW-0175">Coiled coil</keyword>
<evidence type="ECO:0000313" key="13">
    <source>
        <dbReference type="Proteomes" id="UP000824214"/>
    </source>
</evidence>
<dbReference type="PANTHER" id="PTHR45453:SF3">
    <property type="entry name" value="HISTIDINE KINASE"/>
    <property type="match status" value="1"/>
</dbReference>
<gene>
    <name evidence="12" type="ORF">H9942_05040</name>
</gene>
<dbReference type="GO" id="GO:0004721">
    <property type="term" value="F:phosphoprotein phosphatase activity"/>
    <property type="evidence" value="ECO:0007669"/>
    <property type="project" value="TreeGrafter"/>
</dbReference>
<comment type="subcellular location">
    <subcellularLocation>
        <location evidence="2">Membrane</location>
    </subcellularLocation>
</comment>
<dbReference type="GO" id="GO:0000155">
    <property type="term" value="F:phosphorelay sensor kinase activity"/>
    <property type="evidence" value="ECO:0007669"/>
    <property type="project" value="InterPro"/>
</dbReference>
<dbReference type="EC" id="2.7.13.3" evidence="3"/>
<dbReference type="PRINTS" id="PR00344">
    <property type="entry name" value="BCTRLSENSOR"/>
</dbReference>
<dbReference type="InterPro" id="IPR050351">
    <property type="entry name" value="BphY/WalK/GraS-like"/>
</dbReference>
<dbReference type="SMART" id="SM00387">
    <property type="entry name" value="HATPase_c"/>
    <property type="match status" value="1"/>
</dbReference>
<evidence type="ECO:0000256" key="3">
    <source>
        <dbReference type="ARBA" id="ARBA00012438"/>
    </source>
</evidence>
<evidence type="ECO:0000259" key="10">
    <source>
        <dbReference type="PROSITE" id="PS50109"/>
    </source>
</evidence>
<dbReference type="AlphaFoldDB" id="A0A9D2LXP3"/>
<dbReference type="InterPro" id="IPR003660">
    <property type="entry name" value="HAMP_dom"/>
</dbReference>
<keyword evidence="6 12" id="KW-0418">Kinase</keyword>
<dbReference type="SUPFAM" id="SSF55874">
    <property type="entry name" value="ATPase domain of HSP90 chaperone/DNA topoisomerase II/histidine kinase"/>
    <property type="match status" value="1"/>
</dbReference>
<dbReference type="PROSITE" id="PS50885">
    <property type="entry name" value="HAMP"/>
    <property type="match status" value="1"/>
</dbReference>
<name>A0A9D2LXP3_9FIRM</name>
<dbReference type="SUPFAM" id="SSF47384">
    <property type="entry name" value="Homodimeric domain of signal transducing histidine kinase"/>
    <property type="match status" value="1"/>
</dbReference>
<dbReference type="SUPFAM" id="SSF158472">
    <property type="entry name" value="HAMP domain-like"/>
    <property type="match status" value="1"/>
</dbReference>
<evidence type="ECO:0000256" key="6">
    <source>
        <dbReference type="ARBA" id="ARBA00022777"/>
    </source>
</evidence>
<proteinExistence type="predicted"/>
<dbReference type="PANTHER" id="PTHR45453">
    <property type="entry name" value="PHOSPHATE REGULON SENSOR PROTEIN PHOR"/>
    <property type="match status" value="1"/>
</dbReference>
<keyword evidence="4" id="KW-0597">Phosphoprotein</keyword>
<feature type="domain" description="Histidine kinase" evidence="10">
    <location>
        <begin position="243"/>
        <end position="453"/>
    </location>
</feature>
<sequence>MVKKIKSSLSAKVFLWTAGLLVLCSLLMYGLVMVFLPQSYTVVASSRVEEEIQRLAEALAQTEAAAASPLLDQFSRDNQALVILTGEEGSQSFGSLPSEAVDNALTTSLEITFADSDSPYALSVTAPVSPGRELTLAFLELLPLLLLLIVLLASLGAFLCSRVLARPVLEISRVAQRMARLDMTWECSVTRGDELGVLAKSLNTMARRLEAAMGELERANQQLRGDMEQLTQLSRQRRDFFAAASHELKTPITIVKGQIESMLLGIGKYKDTGKILPETLREVENMERLVGEILAISKMEMDGLTRREPVSLGELVSRVTRALLPLAQERRITVHTQCSGAAVVSGSPSLLEKAIHNIVGNAIRHSPEGAQVTIQLTPTALTVTNTGVSIPQEDLPVLFTPFYRVEKSRNKSTGGSGLGLYLVKTIFQLHGFSYRLENVAGGVAFTVGFEKCLPPPQRETKTK</sequence>
<dbReference type="InterPro" id="IPR036097">
    <property type="entry name" value="HisK_dim/P_sf"/>
</dbReference>
<dbReference type="GO" id="GO:0005886">
    <property type="term" value="C:plasma membrane"/>
    <property type="evidence" value="ECO:0007669"/>
    <property type="project" value="TreeGrafter"/>
</dbReference>
<dbReference type="InterPro" id="IPR036890">
    <property type="entry name" value="HATPase_C_sf"/>
</dbReference>
<feature type="coiled-coil region" evidence="8">
    <location>
        <begin position="199"/>
        <end position="236"/>
    </location>
</feature>
<feature type="domain" description="HAMP" evidence="11">
    <location>
        <begin position="162"/>
        <end position="214"/>
    </location>
</feature>
<feature type="transmembrane region" description="Helical" evidence="9">
    <location>
        <begin position="141"/>
        <end position="165"/>
    </location>
</feature>
<dbReference type="CDD" id="cd06225">
    <property type="entry name" value="HAMP"/>
    <property type="match status" value="1"/>
</dbReference>
<accession>A0A9D2LXP3</accession>
<protein>
    <recommendedName>
        <fullName evidence="3">histidine kinase</fullName>
        <ecNumber evidence="3">2.7.13.3</ecNumber>
    </recommendedName>
</protein>
<dbReference type="InterPro" id="IPR005467">
    <property type="entry name" value="His_kinase_dom"/>
</dbReference>
<evidence type="ECO:0000313" key="12">
    <source>
        <dbReference type="EMBL" id="HJB37417.1"/>
    </source>
</evidence>
<dbReference type="Pfam" id="PF00672">
    <property type="entry name" value="HAMP"/>
    <property type="match status" value="1"/>
</dbReference>
<keyword evidence="9" id="KW-1133">Transmembrane helix</keyword>
<evidence type="ECO:0000259" key="11">
    <source>
        <dbReference type="PROSITE" id="PS50885"/>
    </source>
</evidence>
<dbReference type="Gene3D" id="3.30.565.10">
    <property type="entry name" value="Histidine kinase-like ATPase, C-terminal domain"/>
    <property type="match status" value="1"/>
</dbReference>
<comment type="caution">
    <text evidence="12">The sequence shown here is derived from an EMBL/GenBank/DDBJ whole genome shotgun (WGS) entry which is preliminary data.</text>
</comment>
<dbReference type="GO" id="GO:0016036">
    <property type="term" value="P:cellular response to phosphate starvation"/>
    <property type="evidence" value="ECO:0007669"/>
    <property type="project" value="TreeGrafter"/>
</dbReference>
<dbReference type="InterPro" id="IPR003661">
    <property type="entry name" value="HisK_dim/P_dom"/>
</dbReference>
<dbReference type="Gene3D" id="1.10.287.130">
    <property type="match status" value="1"/>
</dbReference>
<reference evidence="12" key="1">
    <citation type="journal article" date="2021" name="PeerJ">
        <title>Extensive microbial diversity within the chicken gut microbiome revealed by metagenomics and culture.</title>
        <authorList>
            <person name="Gilroy R."/>
            <person name="Ravi A."/>
            <person name="Getino M."/>
            <person name="Pursley I."/>
            <person name="Horton D.L."/>
            <person name="Alikhan N.F."/>
            <person name="Baker D."/>
            <person name="Gharbi K."/>
            <person name="Hall N."/>
            <person name="Watson M."/>
            <person name="Adriaenssens E.M."/>
            <person name="Foster-Nyarko E."/>
            <person name="Jarju S."/>
            <person name="Secka A."/>
            <person name="Antonio M."/>
            <person name="Oren A."/>
            <person name="Chaudhuri R.R."/>
            <person name="La Ragione R."/>
            <person name="Hildebrand F."/>
            <person name="Pallen M.J."/>
        </authorList>
    </citation>
    <scope>NUCLEOTIDE SEQUENCE</scope>
    <source>
        <strain evidence="12">ChiBcolR8-3208</strain>
    </source>
</reference>
<evidence type="ECO:0000256" key="2">
    <source>
        <dbReference type="ARBA" id="ARBA00004370"/>
    </source>
</evidence>
<organism evidence="12 13">
    <name type="scientific">Candidatus Acutalibacter ornithocaccae</name>
    <dbReference type="NCBI Taxonomy" id="2838416"/>
    <lineage>
        <taxon>Bacteria</taxon>
        <taxon>Bacillati</taxon>
        <taxon>Bacillota</taxon>
        <taxon>Clostridia</taxon>
        <taxon>Eubacteriales</taxon>
        <taxon>Acutalibacteraceae</taxon>
        <taxon>Acutalibacter</taxon>
    </lineage>
</organism>
<dbReference type="EMBL" id="DWXZ01000104">
    <property type="protein sequence ID" value="HJB37417.1"/>
    <property type="molecule type" value="Genomic_DNA"/>
</dbReference>
<dbReference type="Pfam" id="PF02518">
    <property type="entry name" value="HATPase_c"/>
    <property type="match status" value="1"/>
</dbReference>
<dbReference type="InterPro" id="IPR004358">
    <property type="entry name" value="Sig_transdc_His_kin-like_C"/>
</dbReference>
<keyword evidence="7" id="KW-0902">Two-component regulatory system</keyword>
<evidence type="ECO:0000256" key="1">
    <source>
        <dbReference type="ARBA" id="ARBA00000085"/>
    </source>
</evidence>
<dbReference type="InterPro" id="IPR003594">
    <property type="entry name" value="HATPase_dom"/>
</dbReference>
<dbReference type="PROSITE" id="PS50109">
    <property type="entry name" value="HIS_KIN"/>
    <property type="match status" value="1"/>
</dbReference>
<dbReference type="Gene3D" id="6.10.340.10">
    <property type="match status" value="1"/>
</dbReference>
<evidence type="ECO:0000256" key="7">
    <source>
        <dbReference type="ARBA" id="ARBA00023012"/>
    </source>
</evidence>
<reference evidence="12" key="2">
    <citation type="submission" date="2021-04" db="EMBL/GenBank/DDBJ databases">
        <authorList>
            <person name="Gilroy R."/>
        </authorList>
    </citation>
    <scope>NUCLEOTIDE SEQUENCE</scope>
    <source>
        <strain evidence="12">ChiBcolR8-3208</strain>
    </source>
</reference>
<evidence type="ECO:0000256" key="4">
    <source>
        <dbReference type="ARBA" id="ARBA00022553"/>
    </source>
</evidence>
<dbReference type="SMART" id="SM00304">
    <property type="entry name" value="HAMP"/>
    <property type="match status" value="1"/>
</dbReference>
<evidence type="ECO:0000256" key="9">
    <source>
        <dbReference type="SAM" id="Phobius"/>
    </source>
</evidence>
<keyword evidence="9" id="KW-0472">Membrane</keyword>
<comment type="catalytic activity">
    <reaction evidence="1">
        <text>ATP + protein L-histidine = ADP + protein N-phospho-L-histidine.</text>
        <dbReference type="EC" id="2.7.13.3"/>
    </reaction>
</comment>